<reference evidence="1" key="2">
    <citation type="submission" date="2021-04" db="EMBL/GenBank/DDBJ databases">
        <authorList>
            <person name="Gilroy R."/>
        </authorList>
    </citation>
    <scope>NUCLEOTIDE SEQUENCE</scope>
    <source>
        <strain evidence="1">ChiSjej1B19-8411</strain>
    </source>
</reference>
<sequence>MEGGRKIRDMTDGGAAVSMLGRASVQRPCFIVQIDKKGQGFRNFSAIQCHVRAAEEPEMVNQNRRVCFTRIREDCTMEENIEKMQ</sequence>
<evidence type="ECO:0000313" key="1">
    <source>
        <dbReference type="EMBL" id="HIX58493.1"/>
    </source>
</evidence>
<dbReference type="EMBL" id="DXEX01000052">
    <property type="protein sequence ID" value="HIX58493.1"/>
    <property type="molecule type" value="Genomic_DNA"/>
</dbReference>
<name>A0A9D2B293_9FIRM</name>
<dbReference type="Proteomes" id="UP000886817">
    <property type="component" value="Unassembled WGS sequence"/>
</dbReference>
<protein>
    <submittedName>
        <fullName evidence="1">Uncharacterized protein</fullName>
    </submittedName>
</protein>
<reference evidence="1" key="1">
    <citation type="journal article" date="2021" name="PeerJ">
        <title>Extensive microbial diversity within the chicken gut microbiome revealed by metagenomics and culture.</title>
        <authorList>
            <person name="Gilroy R."/>
            <person name="Ravi A."/>
            <person name="Getino M."/>
            <person name="Pursley I."/>
            <person name="Horton D.L."/>
            <person name="Alikhan N.F."/>
            <person name="Baker D."/>
            <person name="Gharbi K."/>
            <person name="Hall N."/>
            <person name="Watson M."/>
            <person name="Adriaenssens E.M."/>
            <person name="Foster-Nyarko E."/>
            <person name="Jarju S."/>
            <person name="Secka A."/>
            <person name="Antonio M."/>
            <person name="Oren A."/>
            <person name="Chaudhuri R.R."/>
            <person name="La Ragione R."/>
            <person name="Hildebrand F."/>
            <person name="Pallen M.J."/>
        </authorList>
    </citation>
    <scope>NUCLEOTIDE SEQUENCE</scope>
    <source>
        <strain evidence="1">ChiSjej1B19-8411</strain>
    </source>
</reference>
<feature type="non-terminal residue" evidence="1">
    <location>
        <position position="85"/>
    </location>
</feature>
<proteinExistence type="predicted"/>
<evidence type="ECO:0000313" key="2">
    <source>
        <dbReference type="Proteomes" id="UP000886817"/>
    </source>
</evidence>
<organism evidence="1 2">
    <name type="scientific">Candidatus Blautia gallistercoris</name>
    <dbReference type="NCBI Taxonomy" id="2838490"/>
    <lineage>
        <taxon>Bacteria</taxon>
        <taxon>Bacillati</taxon>
        <taxon>Bacillota</taxon>
        <taxon>Clostridia</taxon>
        <taxon>Lachnospirales</taxon>
        <taxon>Lachnospiraceae</taxon>
        <taxon>Blautia</taxon>
    </lineage>
</organism>
<comment type="caution">
    <text evidence="1">The sequence shown here is derived from an EMBL/GenBank/DDBJ whole genome shotgun (WGS) entry which is preliminary data.</text>
</comment>
<dbReference type="AlphaFoldDB" id="A0A9D2B293"/>
<accession>A0A9D2B293</accession>
<gene>
    <name evidence="1" type="ORF">IAA45_02080</name>
</gene>